<evidence type="ECO:0000256" key="1">
    <source>
        <dbReference type="ARBA" id="ARBA00022679"/>
    </source>
</evidence>
<keyword evidence="2" id="KW-0749">Sporulation</keyword>
<evidence type="ECO:0000313" key="4">
    <source>
        <dbReference type="Proteomes" id="UP000297900"/>
    </source>
</evidence>
<dbReference type="Proteomes" id="UP000297900">
    <property type="component" value="Unassembled WGS sequence"/>
</dbReference>
<dbReference type="OrthoDB" id="1845399at2"/>
<organism evidence="3 4">
    <name type="scientific">Cohnella luojiensis</name>
    <dbReference type="NCBI Taxonomy" id="652876"/>
    <lineage>
        <taxon>Bacteria</taxon>
        <taxon>Bacillati</taxon>
        <taxon>Bacillota</taxon>
        <taxon>Bacilli</taxon>
        <taxon>Bacillales</taxon>
        <taxon>Paenibacillaceae</taxon>
        <taxon>Cohnella</taxon>
    </lineage>
</organism>
<reference evidence="3 4" key="1">
    <citation type="submission" date="2019-03" db="EMBL/GenBank/DDBJ databases">
        <title>Cohnella endophytica sp. nov., a novel endophytic bacterium isolated from bark of Sonneratia apetala.</title>
        <authorList>
            <person name="Tuo L."/>
        </authorList>
    </citation>
    <scope>NUCLEOTIDE SEQUENCE [LARGE SCALE GENOMIC DNA]</scope>
    <source>
        <strain evidence="3 4">CCTCC AB 208254</strain>
    </source>
</reference>
<dbReference type="EMBL" id="SOMN01000007">
    <property type="protein sequence ID" value="TFE28160.1"/>
    <property type="molecule type" value="Genomic_DNA"/>
</dbReference>
<gene>
    <name evidence="3" type="ORF">E2980_08065</name>
</gene>
<name>A0A4Y8M024_9BACL</name>
<keyword evidence="4" id="KW-1185">Reference proteome</keyword>
<comment type="caution">
    <text evidence="3">The sequence shown here is derived from an EMBL/GenBank/DDBJ whole genome shotgun (WGS) entry which is preliminary data.</text>
</comment>
<evidence type="ECO:0000313" key="3">
    <source>
        <dbReference type="EMBL" id="TFE28160.1"/>
    </source>
</evidence>
<keyword evidence="1 3" id="KW-0808">Transferase</keyword>
<dbReference type="Pfam" id="PF20085">
    <property type="entry name" value="TGL"/>
    <property type="match status" value="1"/>
</dbReference>
<dbReference type="GO" id="GO:0003810">
    <property type="term" value="F:protein-glutamine gamma-glutamyltransferase activity"/>
    <property type="evidence" value="ECO:0007669"/>
    <property type="project" value="InterPro"/>
</dbReference>
<sequence>MQFEAILRSKIVEASRDMNKGGSRFATFRTSFCNEKYWHLTNDGGFLLRSGVAPAEAIRDIFLNGRKYGFECATAIIILLYKGVLDTIGESEFNRLFPGLLLYSWNSDSDLGITQDDIESYYARPGDVLYFKNPEVNPEKMEWQGENVIKVEDNLYFGHGIGIKPAQGIIAALNRQRRQGATQSAYLLDQVIYPDYQYLSQFASSDIRPYETAQKPSGLSFPGTISARIGSQRYIKRNRIRA</sequence>
<dbReference type="InterPro" id="IPR020916">
    <property type="entry name" value="Gln_gamma-glutamylTfrase_bac"/>
</dbReference>
<dbReference type="AlphaFoldDB" id="A0A4Y8M024"/>
<protein>
    <submittedName>
        <fullName evidence="3">Protein-glutamine gamma-glutamyltransferase</fullName>
    </submittedName>
</protein>
<proteinExistence type="predicted"/>
<dbReference type="GO" id="GO:0030435">
    <property type="term" value="P:sporulation resulting in formation of a cellular spore"/>
    <property type="evidence" value="ECO:0007669"/>
    <property type="project" value="UniProtKB-KW"/>
</dbReference>
<dbReference type="RefSeq" id="WP_135151668.1">
    <property type="nucleotide sequence ID" value="NZ_SOMN01000007.1"/>
</dbReference>
<evidence type="ECO:0000256" key="2">
    <source>
        <dbReference type="ARBA" id="ARBA00022969"/>
    </source>
</evidence>
<accession>A0A4Y8M024</accession>